<dbReference type="InterPro" id="IPR001789">
    <property type="entry name" value="Sig_transdc_resp-reg_receiver"/>
</dbReference>
<accession>A0A150PGS2</accession>
<dbReference type="EMBL" id="JELX01002593">
    <property type="protein sequence ID" value="KYF54877.1"/>
    <property type="molecule type" value="Genomic_DNA"/>
</dbReference>
<dbReference type="InterPro" id="IPR039420">
    <property type="entry name" value="WalR-like"/>
</dbReference>
<reference evidence="5 6" key="1">
    <citation type="submission" date="2014-02" db="EMBL/GenBank/DDBJ databases">
        <title>The small core and large imbalanced accessory genome model reveals a collaborative survival strategy of Sorangium cellulosum strains in nature.</title>
        <authorList>
            <person name="Han K."/>
            <person name="Peng R."/>
            <person name="Blom J."/>
            <person name="Li Y.-Z."/>
        </authorList>
    </citation>
    <scope>NUCLEOTIDE SEQUENCE [LARGE SCALE GENOMIC DNA]</scope>
    <source>
        <strain evidence="5 6">So0157-18</strain>
    </source>
</reference>
<dbReference type="PROSITE" id="PS50930">
    <property type="entry name" value="HTH_LYTTR"/>
    <property type="match status" value="1"/>
</dbReference>
<dbReference type="Gene3D" id="2.40.50.1020">
    <property type="entry name" value="LytTr DNA-binding domain"/>
    <property type="match status" value="1"/>
</dbReference>
<dbReference type="SUPFAM" id="SSF52172">
    <property type="entry name" value="CheY-like"/>
    <property type="match status" value="1"/>
</dbReference>
<evidence type="ECO:0000313" key="6">
    <source>
        <dbReference type="Proteomes" id="UP000075604"/>
    </source>
</evidence>
<keyword evidence="1" id="KW-0238">DNA-binding</keyword>
<dbReference type="PANTHER" id="PTHR48111">
    <property type="entry name" value="REGULATOR OF RPOS"/>
    <property type="match status" value="1"/>
</dbReference>
<protein>
    <recommendedName>
        <fullName evidence="7">Two-component system response regulator</fullName>
    </recommendedName>
</protein>
<evidence type="ECO:0000313" key="5">
    <source>
        <dbReference type="EMBL" id="KYF54877.1"/>
    </source>
</evidence>
<dbReference type="PANTHER" id="PTHR48111:SF69">
    <property type="entry name" value="RESPONSE REGULATOR RECEIVER"/>
    <property type="match status" value="1"/>
</dbReference>
<feature type="modified residue" description="4-aspartylphosphate" evidence="2">
    <location>
        <position position="58"/>
    </location>
</feature>
<dbReference type="Pfam" id="PF00072">
    <property type="entry name" value="Response_reg"/>
    <property type="match status" value="1"/>
</dbReference>
<comment type="caution">
    <text evidence="5">The sequence shown here is derived from an EMBL/GenBank/DDBJ whole genome shotgun (WGS) entry which is preliminary data.</text>
</comment>
<dbReference type="Pfam" id="PF04397">
    <property type="entry name" value="LytTR"/>
    <property type="match status" value="1"/>
</dbReference>
<sequence length="251" mass="27563">MKPLSALIIDDEWPARNFLVELLRDTGSFGDIAAVTSVEDAREVLERPELGIEVAFVDVRLVDRPGDRSGLDFARSLAGLASPPAVVLATASAQYALDGFELGVVDYLLKPFTLDRVTTCAARLLERRRPPPHGAARRRLVARKSNGLVFLDLDGMFAFQTVDRLTYVHHVDGVFSMDLSLNALGAALGSRVLRVHRNWLIAPAHVQGLSRLAGELFVEVGPTLRVPVSRDRAREVRQQLLENTVGIRQPG</sequence>
<dbReference type="AlphaFoldDB" id="A0A150PGS2"/>
<name>A0A150PGS2_SORCE</name>
<feature type="domain" description="HTH LytTR-type" evidence="4">
    <location>
        <begin position="140"/>
        <end position="242"/>
    </location>
</feature>
<keyword evidence="2" id="KW-0597">Phosphoprotein</keyword>
<dbReference type="SMART" id="SM00850">
    <property type="entry name" value="LytTR"/>
    <property type="match status" value="1"/>
</dbReference>
<gene>
    <name evidence="5" type="ORF">BE04_48105</name>
</gene>
<dbReference type="GO" id="GO:0006355">
    <property type="term" value="P:regulation of DNA-templated transcription"/>
    <property type="evidence" value="ECO:0007669"/>
    <property type="project" value="TreeGrafter"/>
</dbReference>
<proteinExistence type="predicted"/>
<evidence type="ECO:0000256" key="1">
    <source>
        <dbReference type="ARBA" id="ARBA00023125"/>
    </source>
</evidence>
<feature type="domain" description="Response regulatory" evidence="3">
    <location>
        <begin position="5"/>
        <end position="125"/>
    </location>
</feature>
<evidence type="ECO:0000256" key="2">
    <source>
        <dbReference type="PROSITE-ProRule" id="PRU00169"/>
    </source>
</evidence>
<dbReference type="Proteomes" id="UP000075604">
    <property type="component" value="Unassembled WGS sequence"/>
</dbReference>
<dbReference type="InterPro" id="IPR011006">
    <property type="entry name" value="CheY-like_superfamily"/>
</dbReference>
<dbReference type="GO" id="GO:0005829">
    <property type="term" value="C:cytosol"/>
    <property type="evidence" value="ECO:0007669"/>
    <property type="project" value="TreeGrafter"/>
</dbReference>
<dbReference type="Gene3D" id="3.40.50.2300">
    <property type="match status" value="1"/>
</dbReference>
<evidence type="ECO:0000259" key="4">
    <source>
        <dbReference type="PROSITE" id="PS50930"/>
    </source>
</evidence>
<dbReference type="GO" id="GO:0000976">
    <property type="term" value="F:transcription cis-regulatory region binding"/>
    <property type="evidence" value="ECO:0007669"/>
    <property type="project" value="TreeGrafter"/>
</dbReference>
<dbReference type="GO" id="GO:0032993">
    <property type="term" value="C:protein-DNA complex"/>
    <property type="evidence" value="ECO:0007669"/>
    <property type="project" value="TreeGrafter"/>
</dbReference>
<dbReference type="GO" id="GO:0000156">
    <property type="term" value="F:phosphorelay response regulator activity"/>
    <property type="evidence" value="ECO:0007669"/>
    <property type="project" value="TreeGrafter"/>
</dbReference>
<evidence type="ECO:0008006" key="7">
    <source>
        <dbReference type="Google" id="ProtNLM"/>
    </source>
</evidence>
<evidence type="ECO:0000259" key="3">
    <source>
        <dbReference type="PROSITE" id="PS50110"/>
    </source>
</evidence>
<organism evidence="5 6">
    <name type="scientific">Sorangium cellulosum</name>
    <name type="common">Polyangium cellulosum</name>
    <dbReference type="NCBI Taxonomy" id="56"/>
    <lineage>
        <taxon>Bacteria</taxon>
        <taxon>Pseudomonadati</taxon>
        <taxon>Myxococcota</taxon>
        <taxon>Polyangia</taxon>
        <taxon>Polyangiales</taxon>
        <taxon>Polyangiaceae</taxon>
        <taxon>Sorangium</taxon>
    </lineage>
</organism>
<dbReference type="InterPro" id="IPR007492">
    <property type="entry name" value="LytTR_DNA-bd_dom"/>
</dbReference>
<dbReference type="PROSITE" id="PS50110">
    <property type="entry name" value="RESPONSE_REGULATORY"/>
    <property type="match status" value="1"/>
</dbReference>
<dbReference type="SMART" id="SM00448">
    <property type="entry name" value="REC"/>
    <property type="match status" value="1"/>
</dbReference>